<name>A0A4Z2IM11_9TELE</name>
<evidence type="ECO:0000313" key="1">
    <source>
        <dbReference type="EMBL" id="TNN78504.1"/>
    </source>
</evidence>
<gene>
    <name evidence="1" type="ORF">EYF80_011287</name>
</gene>
<evidence type="ECO:0000313" key="2">
    <source>
        <dbReference type="Proteomes" id="UP000314294"/>
    </source>
</evidence>
<comment type="caution">
    <text evidence="1">The sequence shown here is derived from an EMBL/GenBank/DDBJ whole genome shotgun (WGS) entry which is preliminary data.</text>
</comment>
<accession>A0A4Z2IM11</accession>
<proteinExistence type="predicted"/>
<protein>
    <submittedName>
        <fullName evidence="1">Uncharacterized protein</fullName>
    </submittedName>
</protein>
<sequence>MCPLCGGLMGHSATVRSPQTLAGCTWLTGVRRVDFSTNQDRSLSCLAPPTDYVTGALKEKEEREDRCEGLMKKDNINQ</sequence>
<dbReference type="EMBL" id="SRLO01000073">
    <property type="protein sequence ID" value="TNN78504.1"/>
    <property type="molecule type" value="Genomic_DNA"/>
</dbReference>
<dbReference type="AlphaFoldDB" id="A0A4Z2IM11"/>
<dbReference type="Proteomes" id="UP000314294">
    <property type="component" value="Unassembled WGS sequence"/>
</dbReference>
<keyword evidence="2" id="KW-1185">Reference proteome</keyword>
<organism evidence="1 2">
    <name type="scientific">Liparis tanakae</name>
    <name type="common">Tanaka's snailfish</name>
    <dbReference type="NCBI Taxonomy" id="230148"/>
    <lineage>
        <taxon>Eukaryota</taxon>
        <taxon>Metazoa</taxon>
        <taxon>Chordata</taxon>
        <taxon>Craniata</taxon>
        <taxon>Vertebrata</taxon>
        <taxon>Euteleostomi</taxon>
        <taxon>Actinopterygii</taxon>
        <taxon>Neopterygii</taxon>
        <taxon>Teleostei</taxon>
        <taxon>Neoteleostei</taxon>
        <taxon>Acanthomorphata</taxon>
        <taxon>Eupercaria</taxon>
        <taxon>Perciformes</taxon>
        <taxon>Cottioidei</taxon>
        <taxon>Cottales</taxon>
        <taxon>Liparidae</taxon>
        <taxon>Liparis</taxon>
    </lineage>
</organism>
<reference evidence="1 2" key="1">
    <citation type="submission" date="2019-03" db="EMBL/GenBank/DDBJ databases">
        <title>First draft genome of Liparis tanakae, snailfish: a comprehensive survey of snailfish specific genes.</title>
        <authorList>
            <person name="Kim W."/>
            <person name="Song I."/>
            <person name="Jeong J.-H."/>
            <person name="Kim D."/>
            <person name="Kim S."/>
            <person name="Ryu S."/>
            <person name="Song J.Y."/>
            <person name="Lee S.K."/>
        </authorList>
    </citation>
    <scope>NUCLEOTIDE SEQUENCE [LARGE SCALE GENOMIC DNA]</scope>
    <source>
        <tissue evidence="1">Muscle</tissue>
    </source>
</reference>